<proteinExistence type="predicted"/>
<sequence length="667" mass="68302">MRHSRPRMSIVVVAVLSFVASAVVASPCGTCNGNGVCNPSAKLCQCVTGYRGNQCEFKICPYGYAWADQATATDTAHAMAECSNMGLCDPTTGVCKCQAGFEGPACEVMSCPPCVNGRCLTMAEAAQAQDDYNFFTTTTYSLWDANKVRGCKCDYGWQGYDCSLRRCPVGDDPMTTGQALEVQQLSCLCNGCSGSIVLSYQGFYTTNLAPTMTASQLQTALNALLPIQGVAVTLSGGPGICSSSGTVSSITFINNGGNLPSLKVTNLLTGGTSSASVATTVDGTTESGVCSNQGLCNTANGVCACQPGAGSPGTVPDCGWGIKNTCPTVGGNVCNSQGTCTNAPLWQCSCNNGWTGVDCSLRSCPSGPAWFDGATAPNVAHANAVCSNKGNCNYATGTCTCQLGFSGAACNILNCPGVNGNCNGHGTCKTMQQLAAVATSNGNLLGVTYGLTPNNVPTWDATMIQGCFCSQHQYMGPYVSAVDDFMAYDCSARTCVPGSDPYQTGVVDEQQTISCTADGGTFTLSFRQFTTAPISASATAAQVQAALQALTTIRTATVTFSAGSTVCSASGVTTTVQFTYAQGPLPLMVATGTSLTFSGGSWMLSVAELVVGTKSNLECAGRGWCDRTTGVCKCYDGFVSSDGNGNVGIRGDCGSIAPFSSVTAAVG</sequence>
<name>A0A485L6R3_9STRA</name>
<keyword evidence="2" id="KW-0245">EGF-like domain</keyword>
<dbReference type="EMBL" id="CAADRA010005874">
    <property type="protein sequence ID" value="VFT92972.1"/>
    <property type="molecule type" value="Genomic_DNA"/>
</dbReference>
<dbReference type="EMBL" id="VJMH01005853">
    <property type="protein sequence ID" value="KAF0692736.1"/>
    <property type="molecule type" value="Genomic_DNA"/>
</dbReference>
<dbReference type="Gene3D" id="2.170.300.10">
    <property type="entry name" value="Tie2 ligand-binding domain superfamily"/>
    <property type="match status" value="1"/>
</dbReference>
<feature type="disulfide bond" evidence="2">
    <location>
        <begin position="401"/>
        <end position="410"/>
    </location>
</feature>
<feature type="domain" description="EGF-like" evidence="4">
    <location>
        <begin position="24"/>
        <end position="56"/>
    </location>
</feature>
<keyword evidence="7" id="KW-1185">Reference proteome</keyword>
<feature type="domain" description="EGF-like" evidence="4">
    <location>
        <begin position="73"/>
        <end position="107"/>
    </location>
</feature>
<protein>
    <submittedName>
        <fullName evidence="6">Aste57867_16194 protein</fullName>
    </submittedName>
</protein>
<accession>A0A485L6R3</accession>
<evidence type="ECO:0000256" key="1">
    <source>
        <dbReference type="ARBA" id="ARBA00023157"/>
    </source>
</evidence>
<dbReference type="SMART" id="SM00181">
    <property type="entry name" value="EGF"/>
    <property type="match status" value="5"/>
</dbReference>
<dbReference type="InterPro" id="IPR013111">
    <property type="entry name" value="EGF_extracell"/>
</dbReference>
<feature type="disulfide bond" evidence="2">
    <location>
        <begin position="350"/>
        <end position="359"/>
    </location>
</feature>
<dbReference type="Pfam" id="PF07974">
    <property type="entry name" value="EGF_2"/>
    <property type="match status" value="4"/>
</dbReference>
<keyword evidence="3" id="KW-0732">Signal</keyword>
<dbReference type="Gene3D" id="2.10.25.10">
    <property type="entry name" value="Laminin"/>
    <property type="match status" value="1"/>
</dbReference>
<dbReference type="InterPro" id="IPR052108">
    <property type="entry name" value="MEGF/SIB"/>
</dbReference>
<reference evidence="6 7" key="1">
    <citation type="submission" date="2019-03" db="EMBL/GenBank/DDBJ databases">
        <authorList>
            <person name="Gaulin E."/>
            <person name="Dumas B."/>
        </authorList>
    </citation>
    <scope>NUCLEOTIDE SEQUENCE [LARGE SCALE GENOMIC DNA]</scope>
    <source>
        <strain evidence="6">CBS 568.67</strain>
    </source>
</reference>
<comment type="caution">
    <text evidence="2">Lacks conserved residue(s) required for the propagation of feature annotation.</text>
</comment>
<dbReference type="InterPro" id="IPR000742">
    <property type="entry name" value="EGF"/>
</dbReference>
<evidence type="ECO:0000256" key="3">
    <source>
        <dbReference type="SAM" id="SignalP"/>
    </source>
</evidence>
<feature type="signal peptide" evidence="3">
    <location>
        <begin position="1"/>
        <end position="25"/>
    </location>
</feature>
<dbReference type="PANTHER" id="PTHR24035">
    <property type="entry name" value="MULTIPLE EPIDERMAL GROWTH FACTOR-LIKE DOMAINS PROTEIN"/>
    <property type="match status" value="1"/>
</dbReference>
<feature type="domain" description="EGF-like" evidence="4">
    <location>
        <begin position="322"/>
        <end position="360"/>
    </location>
</feature>
<evidence type="ECO:0000313" key="6">
    <source>
        <dbReference type="EMBL" id="VFT92972.1"/>
    </source>
</evidence>
<organism evidence="6 7">
    <name type="scientific">Aphanomyces stellatus</name>
    <dbReference type="NCBI Taxonomy" id="120398"/>
    <lineage>
        <taxon>Eukaryota</taxon>
        <taxon>Sar</taxon>
        <taxon>Stramenopiles</taxon>
        <taxon>Oomycota</taxon>
        <taxon>Saprolegniomycetes</taxon>
        <taxon>Saprolegniales</taxon>
        <taxon>Verrucalvaceae</taxon>
        <taxon>Aphanomyces</taxon>
    </lineage>
</organism>
<dbReference type="Proteomes" id="UP000332933">
    <property type="component" value="Unassembled WGS sequence"/>
</dbReference>
<gene>
    <name evidence="6" type="primary">Aste57867_16194</name>
    <name evidence="5" type="ORF">As57867_016138</name>
    <name evidence="6" type="ORF">ASTE57867_16194</name>
</gene>
<dbReference type="AlphaFoldDB" id="A0A485L6R3"/>
<dbReference type="PROSITE" id="PS01186">
    <property type="entry name" value="EGF_2"/>
    <property type="match status" value="4"/>
</dbReference>
<feature type="chain" id="PRO_5036116356" evidence="3">
    <location>
        <begin position="26"/>
        <end position="667"/>
    </location>
</feature>
<keyword evidence="1 2" id="KW-1015">Disulfide bond</keyword>
<feature type="domain" description="EGF-like" evidence="4">
    <location>
        <begin position="378"/>
        <end position="411"/>
    </location>
</feature>
<dbReference type="PROSITE" id="PS00022">
    <property type="entry name" value="EGF_1"/>
    <property type="match status" value="4"/>
</dbReference>
<reference evidence="5" key="2">
    <citation type="submission" date="2019-06" db="EMBL/GenBank/DDBJ databases">
        <title>Genomics analysis of Aphanomyces spp. identifies a new class of oomycete effector associated with host adaptation.</title>
        <authorList>
            <person name="Gaulin E."/>
        </authorList>
    </citation>
    <scope>NUCLEOTIDE SEQUENCE</scope>
    <source>
        <strain evidence="5">CBS 578.67</strain>
    </source>
</reference>
<dbReference type="PROSITE" id="PS50026">
    <property type="entry name" value="EGF_3"/>
    <property type="match status" value="4"/>
</dbReference>
<feature type="disulfide bond" evidence="2">
    <location>
        <begin position="46"/>
        <end position="55"/>
    </location>
</feature>
<evidence type="ECO:0000256" key="2">
    <source>
        <dbReference type="PROSITE-ProRule" id="PRU00076"/>
    </source>
</evidence>
<dbReference type="PRINTS" id="PR00011">
    <property type="entry name" value="EGFLAMININ"/>
</dbReference>
<feature type="disulfide bond" evidence="2">
    <location>
        <begin position="97"/>
        <end position="106"/>
    </location>
</feature>
<evidence type="ECO:0000313" key="5">
    <source>
        <dbReference type="EMBL" id="KAF0692736.1"/>
    </source>
</evidence>
<evidence type="ECO:0000259" key="4">
    <source>
        <dbReference type="PROSITE" id="PS50026"/>
    </source>
</evidence>
<evidence type="ECO:0000313" key="7">
    <source>
        <dbReference type="Proteomes" id="UP000332933"/>
    </source>
</evidence>
<dbReference type="OrthoDB" id="6130531at2759"/>